<evidence type="ECO:0000313" key="7">
    <source>
        <dbReference type="Proteomes" id="UP000470384"/>
    </source>
</evidence>
<dbReference type="AlphaFoldDB" id="A0A845QAH4"/>
<dbReference type="InterPro" id="IPR025996">
    <property type="entry name" value="MT1864/Rv1816-like_C"/>
</dbReference>
<dbReference type="InterPro" id="IPR009057">
    <property type="entry name" value="Homeodomain-like_sf"/>
</dbReference>
<dbReference type="Pfam" id="PF13305">
    <property type="entry name" value="TetR_C_33"/>
    <property type="match status" value="1"/>
</dbReference>
<dbReference type="PANTHER" id="PTHR30055">
    <property type="entry name" value="HTH-TYPE TRANSCRIPTIONAL REGULATOR RUTR"/>
    <property type="match status" value="1"/>
</dbReference>
<dbReference type="GO" id="GO:0003700">
    <property type="term" value="F:DNA-binding transcription factor activity"/>
    <property type="evidence" value="ECO:0007669"/>
    <property type="project" value="TreeGrafter"/>
</dbReference>
<dbReference type="SUPFAM" id="SSF46689">
    <property type="entry name" value="Homeodomain-like"/>
    <property type="match status" value="1"/>
</dbReference>
<evidence type="ECO:0000256" key="4">
    <source>
        <dbReference type="PROSITE-ProRule" id="PRU00335"/>
    </source>
</evidence>
<dbReference type="GO" id="GO:0000976">
    <property type="term" value="F:transcription cis-regulatory region binding"/>
    <property type="evidence" value="ECO:0007669"/>
    <property type="project" value="TreeGrafter"/>
</dbReference>
<dbReference type="InterPro" id="IPR036271">
    <property type="entry name" value="Tet_transcr_reg_TetR-rel_C_sf"/>
</dbReference>
<evidence type="ECO:0000256" key="1">
    <source>
        <dbReference type="ARBA" id="ARBA00023015"/>
    </source>
</evidence>
<dbReference type="PROSITE" id="PS50977">
    <property type="entry name" value="HTH_TETR_2"/>
    <property type="match status" value="1"/>
</dbReference>
<proteinExistence type="predicted"/>
<keyword evidence="7" id="KW-1185">Reference proteome</keyword>
<dbReference type="Proteomes" id="UP000470384">
    <property type="component" value="Unassembled WGS sequence"/>
</dbReference>
<dbReference type="InterPro" id="IPR050109">
    <property type="entry name" value="HTH-type_TetR-like_transc_reg"/>
</dbReference>
<dbReference type="OrthoDB" id="7056813at2"/>
<feature type="DNA-binding region" description="H-T-H motif" evidence="4">
    <location>
        <begin position="29"/>
        <end position="48"/>
    </location>
</feature>
<name>A0A845QAH4_9HYPH</name>
<dbReference type="RefSeq" id="WP_160587199.1">
    <property type="nucleotide sequence ID" value="NZ_BMHN01000001.1"/>
</dbReference>
<organism evidence="6 7">
    <name type="scientific">Pyruvatibacter mobilis</name>
    <dbReference type="NCBI Taxonomy" id="1712261"/>
    <lineage>
        <taxon>Bacteria</taxon>
        <taxon>Pseudomonadati</taxon>
        <taxon>Pseudomonadota</taxon>
        <taxon>Alphaproteobacteria</taxon>
        <taxon>Hyphomicrobiales</taxon>
        <taxon>Parvibaculaceae</taxon>
        <taxon>Pyruvatibacter</taxon>
    </lineage>
</organism>
<feature type="domain" description="HTH tetR-type" evidence="5">
    <location>
        <begin position="6"/>
        <end position="66"/>
    </location>
</feature>
<dbReference type="Pfam" id="PF00440">
    <property type="entry name" value="TetR_N"/>
    <property type="match status" value="1"/>
</dbReference>
<gene>
    <name evidence="6" type="ORF">GTQ45_05675</name>
</gene>
<keyword evidence="2 4" id="KW-0238">DNA-binding</keyword>
<evidence type="ECO:0000256" key="3">
    <source>
        <dbReference type="ARBA" id="ARBA00023163"/>
    </source>
</evidence>
<keyword evidence="3" id="KW-0804">Transcription</keyword>
<dbReference type="SUPFAM" id="SSF48498">
    <property type="entry name" value="Tetracyclin repressor-like, C-terminal domain"/>
    <property type="match status" value="1"/>
</dbReference>
<sequence length="204" mass="21875">MSYHHGNLRKQILARAAEVIAREGIEKLSLRAIARDLGVSHSAPARHFKDKTAIIEALATESFSLLVAALDAATEAAGADPMSRYNAIGKALVGFALEHPAYYRAMSHPEVRTRTNAALMKAHTDYMTRLLQAAREAQAAGWLQGHSPETAVLFSTAAAQGVAQILADPFDGRLFAGRTPKEIGDEVIDIVIAPQSPAPVKTRA</sequence>
<dbReference type="Gene3D" id="1.10.357.10">
    <property type="entry name" value="Tetracycline Repressor, domain 2"/>
    <property type="match status" value="1"/>
</dbReference>
<dbReference type="PANTHER" id="PTHR30055:SF220">
    <property type="entry name" value="TETR-FAMILY REGULATORY PROTEIN"/>
    <property type="match status" value="1"/>
</dbReference>
<comment type="caution">
    <text evidence="6">The sequence shown here is derived from an EMBL/GenBank/DDBJ whole genome shotgun (WGS) entry which is preliminary data.</text>
</comment>
<reference evidence="6 7" key="1">
    <citation type="journal article" date="2016" name="Int. J. Syst. Evol. Microbiol.">
        <title>Pyruvatibacter mobilis gen. nov., sp. nov., a marine bacterium from the culture broth of Picochlorum sp. 122.</title>
        <authorList>
            <person name="Wang G."/>
            <person name="Tang M."/>
            <person name="Wu H."/>
            <person name="Dai S."/>
            <person name="Li T."/>
            <person name="Chen C."/>
            <person name="He H."/>
            <person name="Fan J."/>
            <person name="Xiang W."/>
            <person name="Li X."/>
        </authorList>
    </citation>
    <scope>NUCLEOTIDE SEQUENCE [LARGE SCALE GENOMIC DNA]</scope>
    <source>
        <strain evidence="6 7">GYP-11</strain>
    </source>
</reference>
<evidence type="ECO:0000259" key="5">
    <source>
        <dbReference type="PROSITE" id="PS50977"/>
    </source>
</evidence>
<protein>
    <submittedName>
        <fullName evidence="6">TetR family transcriptional regulator</fullName>
    </submittedName>
</protein>
<dbReference type="GeneID" id="300656133"/>
<accession>A0A845QAH4</accession>
<keyword evidence="1" id="KW-0805">Transcription regulation</keyword>
<dbReference type="InterPro" id="IPR001647">
    <property type="entry name" value="HTH_TetR"/>
</dbReference>
<dbReference type="EMBL" id="WXYQ01000004">
    <property type="protein sequence ID" value="NBG95216.1"/>
    <property type="molecule type" value="Genomic_DNA"/>
</dbReference>
<evidence type="ECO:0000313" key="6">
    <source>
        <dbReference type="EMBL" id="NBG95216.1"/>
    </source>
</evidence>
<evidence type="ECO:0000256" key="2">
    <source>
        <dbReference type="ARBA" id="ARBA00023125"/>
    </source>
</evidence>